<feature type="binding site" evidence="2">
    <location>
        <begin position="14"/>
        <end position="17"/>
    </location>
    <ligand>
        <name>FAD</name>
        <dbReference type="ChEBI" id="CHEBI:57692"/>
    </ligand>
</feature>
<dbReference type="Gene3D" id="3.50.50.60">
    <property type="entry name" value="FAD/NAD(P)-binding domain"/>
    <property type="match status" value="1"/>
</dbReference>
<keyword evidence="4" id="KW-1185">Reference proteome</keyword>
<dbReference type="Proteomes" id="UP000032352">
    <property type="component" value="Chromosome"/>
</dbReference>
<feature type="active site" evidence="1">
    <location>
        <position position="80"/>
    </location>
</feature>
<organism evidence="3 4">
    <name type="scientific">Thalassomonas viridans</name>
    <dbReference type="NCBI Taxonomy" id="137584"/>
    <lineage>
        <taxon>Bacteria</taxon>
        <taxon>Pseudomonadati</taxon>
        <taxon>Pseudomonadota</taxon>
        <taxon>Gammaproteobacteria</taxon>
        <taxon>Alteromonadales</taxon>
        <taxon>Colwelliaceae</taxon>
        <taxon>Thalassomonas</taxon>
    </lineage>
</organism>
<feature type="binding site" evidence="2">
    <location>
        <position position="80"/>
    </location>
    <ligand>
        <name>7-chloro-L-tryptophan</name>
        <dbReference type="ChEBI" id="CHEBI:58713"/>
    </ligand>
</feature>
<sequence length="504" mass="56290">MSDNQAKSIVIVGGGTAGWMAANLMAKSWQHLDFDIRLIESPDIGIIGVGEGSTPQLKGFMDFLGIEESDWMPKCNATYKNGIEFVDWSTKPGFSSYFHPFPAQTDDYSAPGFFHNSFVRRKGIDVEGHPDHFFLATYLAKHKLAPTPEFHFPFETNYGYHFDSALLGKFLSEKAAAFGVSHSRGTVAEVKLHLNGDIQSVITDAGETIAGDIFIDCTGFSSLLLQKHLNVLFKSFGNNLFNDAAVVLPTEQREQIGSQTVSTALKHGWAWEIPLTNRNGNGYVYSSAYASADDAETELRAKLGLLDADVQARHLKMKVGRVEQHWHKNCVAVGLSQGFIEPLEATALHLVQETIQGFIDNYQKGNFSHQYQGEFNASVNARFEAVRDYIVGHYRINSRTDSQYWLDNANNNQLSPSLVAILQCWMRGDNLSDELDRQKIDHYYPSISWHCLLAGYGLYPDQAQLVPGNAQANKYNMEQIADFISRCGLNFKPHRERLTALSPA</sequence>
<reference evidence="3 4" key="2">
    <citation type="journal article" date="2022" name="Mar. Drugs">
        <title>Bioassay-Guided Fractionation Leads to the Detection of Cholic Acid Generated by the Rare Thalassomonas sp.</title>
        <authorList>
            <person name="Pheiffer F."/>
            <person name="Schneider Y.K."/>
            <person name="Hansen E.H."/>
            <person name="Andersen J.H."/>
            <person name="Isaksson J."/>
            <person name="Busche T."/>
            <person name="R C."/>
            <person name="Kalinowski J."/>
            <person name="Zyl L.V."/>
            <person name="Trindade M."/>
        </authorList>
    </citation>
    <scope>NUCLEOTIDE SEQUENCE [LARGE SCALE GENOMIC DNA]</scope>
    <source>
        <strain evidence="3 4">XOM25</strain>
    </source>
</reference>
<feature type="binding site" evidence="2">
    <location>
        <position position="335"/>
    </location>
    <ligand>
        <name>FAD</name>
        <dbReference type="ChEBI" id="CHEBI:57692"/>
    </ligand>
</feature>
<gene>
    <name evidence="3" type="ORF">SG34_023680</name>
</gene>
<keyword evidence="2" id="KW-0274">FAD</keyword>
<reference evidence="3 4" key="1">
    <citation type="journal article" date="2015" name="Genome Announc.">
        <title>Draft Genome Sequences of Marine Isolates of Thalassomonas viridans and Thalassomonas actiniarum.</title>
        <authorList>
            <person name="Olonade I."/>
            <person name="van Zyl L.J."/>
            <person name="Trindade M."/>
        </authorList>
    </citation>
    <scope>NUCLEOTIDE SEQUENCE [LARGE SCALE GENOMIC DNA]</scope>
    <source>
        <strain evidence="3 4">XOM25</strain>
    </source>
</reference>
<dbReference type="RefSeq" id="WP_044836943.1">
    <property type="nucleotide sequence ID" value="NZ_CP059733.1"/>
</dbReference>
<accession>A0AAE9Z151</accession>
<dbReference type="InterPro" id="IPR036188">
    <property type="entry name" value="FAD/NAD-bd_sf"/>
</dbReference>
<dbReference type="InterPro" id="IPR050816">
    <property type="entry name" value="Flavin-dep_Halogenase_NPB"/>
</dbReference>
<dbReference type="PANTHER" id="PTHR43747">
    <property type="entry name" value="FAD-BINDING PROTEIN"/>
    <property type="match status" value="1"/>
</dbReference>
<dbReference type="PANTHER" id="PTHR43747:SF4">
    <property type="entry name" value="FLAVIN-DEPENDENT TRYPTOPHAN HALOGENASE"/>
    <property type="match status" value="1"/>
</dbReference>
<evidence type="ECO:0000313" key="3">
    <source>
        <dbReference type="EMBL" id="WDE04312.1"/>
    </source>
</evidence>
<feature type="binding site" evidence="2">
    <location>
        <position position="187"/>
    </location>
    <ligand>
        <name>FAD</name>
        <dbReference type="ChEBI" id="CHEBI:57692"/>
    </ligand>
</feature>
<feature type="binding site" evidence="2">
    <location>
        <position position="344"/>
    </location>
    <ligand>
        <name>L-tryptophan</name>
        <dbReference type="ChEBI" id="CHEBI:57912"/>
    </ligand>
</feature>
<keyword evidence="2" id="KW-0285">Flavoprotein</keyword>
<dbReference type="AlphaFoldDB" id="A0AAE9Z151"/>
<dbReference type="Pfam" id="PF04820">
    <property type="entry name" value="Trp_halogenase"/>
    <property type="match status" value="1"/>
</dbReference>
<dbReference type="PIRSF" id="PIRSF011396">
    <property type="entry name" value="Trp_halogenase"/>
    <property type="match status" value="1"/>
</dbReference>
<proteinExistence type="predicted"/>
<dbReference type="InterPro" id="IPR006905">
    <property type="entry name" value="Flavin_halogenase"/>
</dbReference>
<evidence type="ECO:0000256" key="1">
    <source>
        <dbReference type="PIRSR" id="PIRSR011396-1"/>
    </source>
</evidence>
<evidence type="ECO:0000313" key="4">
    <source>
        <dbReference type="Proteomes" id="UP000032352"/>
    </source>
</evidence>
<dbReference type="KEGG" id="tvd:SG34_023680"/>
<keyword evidence="2" id="KW-0547">Nucleotide-binding</keyword>
<dbReference type="GO" id="GO:0000166">
    <property type="term" value="F:nucleotide binding"/>
    <property type="evidence" value="ECO:0007669"/>
    <property type="project" value="UniProtKB-KW"/>
</dbReference>
<dbReference type="GO" id="GO:0004497">
    <property type="term" value="F:monooxygenase activity"/>
    <property type="evidence" value="ECO:0007669"/>
    <property type="project" value="InterPro"/>
</dbReference>
<dbReference type="EMBL" id="CP059733">
    <property type="protein sequence ID" value="WDE04312.1"/>
    <property type="molecule type" value="Genomic_DNA"/>
</dbReference>
<dbReference type="SUPFAM" id="SSF51905">
    <property type="entry name" value="FAD/NAD(P)-binding domain"/>
    <property type="match status" value="1"/>
</dbReference>
<dbReference type="InterPro" id="IPR033856">
    <property type="entry name" value="Trp_halogen"/>
</dbReference>
<name>A0AAE9Z151_9GAMM</name>
<evidence type="ECO:0000256" key="2">
    <source>
        <dbReference type="PIRSR" id="PIRSR011396-2"/>
    </source>
</evidence>
<protein>
    <submittedName>
        <fullName evidence="3">Tryptophan 7-halogenase</fullName>
    </submittedName>
</protein>